<dbReference type="Proteomes" id="UP001595921">
    <property type="component" value="Unassembled WGS sequence"/>
</dbReference>
<comment type="caution">
    <text evidence="3">The sequence shown here is derived from an EMBL/GenBank/DDBJ whole genome shotgun (WGS) entry which is preliminary data.</text>
</comment>
<dbReference type="InterPro" id="IPR035185">
    <property type="entry name" value="DUF5305"/>
</dbReference>
<sequence length="394" mass="42558">MSSDDLLLRVRAAVADQFVPVVAALVVLVAVGGWMVYGAYVAPGTTTERELASSWTAEAGFEHAATVTEPNPLYDTGTTLANRSTYYPAVSPVLNGSFDYGYRSTGEGSLDGTLQVSLVTRSVSTVERNGERVTVENWRRERPLGEQSFEGLSPDESASVDFTTNLRRAANSSERITDALGSRTGDVQTTVVVRTQVEGTVNGNEVGNATAFRLPMTFEGGTVRLQGPGAIEQPHETYRQRTVPVEVGPLRKYGSLALFFLATAALAGLVVGKRTGRLTPDETDRTVLSYRRARSEFDEWITRGRVPDDALPTPRVEVDSLRGLVDVAIDTDGRVIEDRERGEYVVVRENVHYAYEAPGDEVSVTTVGPMANGEAETDGRDGSNGERSNPESSG</sequence>
<evidence type="ECO:0000256" key="2">
    <source>
        <dbReference type="SAM" id="Phobius"/>
    </source>
</evidence>
<evidence type="ECO:0000313" key="3">
    <source>
        <dbReference type="EMBL" id="MFC4359773.1"/>
    </source>
</evidence>
<keyword evidence="2" id="KW-1133">Transmembrane helix</keyword>
<evidence type="ECO:0000256" key="1">
    <source>
        <dbReference type="SAM" id="MobiDB-lite"/>
    </source>
</evidence>
<organism evidence="3 4">
    <name type="scientific">Halobium salinum</name>
    <dbReference type="NCBI Taxonomy" id="1364940"/>
    <lineage>
        <taxon>Archaea</taxon>
        <taxon>Methanobacteriati</taxon>
        <taxon>Methanobacteriota</taxon>
        <taxon>Stenosarchaea group</taxon>
        <taxon>Halobacteria</taxon>
        <taxon>Halobacteriales</taxon>
        <taxon>Haloferacaceae</taxon>
        <taxon>Halobium</taxon>
    </lineage>
</organism>
<proteinExistence type="predicted"/>
<gene>
    <name evidence="3" type="ORF">ACFO0N_17650</name>
</gene>
<feature type="transmembrane region" description="Helical" evidence="2">
    <location>
        <begin position="21"/>
        <end position="40"/>
    </location>
</feature>
<keyword evidence="2" id="KW-0472">Membrane</keyword>
<accession>A0ABD5PG71</accession>
<dbReference type="RefSeq" id="WP_267621309.1">
    <property type="nucleotide sequence ID" value="NZ_JAODIW010000006.1"/>
</dbReference>
<dbReference type="EMBL" id="JBHSDS010000008">
    <property type="protein sequence ID" value="MFC4359773.1"/>
    <property type="molecule type" value="Genomic_DNA"/>
</dbReference>
<keyword evidence="2" id="KW-0812">Transmembrane</keyword>
<dbReference type="AlphaFoldDB" id="A0ABD5PG71"/>
<protein>
    <submittedName>
        <fullName evidence="3">DUF5305 domain-containing protein</fullName>
    </submittedName>
</protein>
<dbReference type="Pfam" id="PF17231">
    <property type="entry name" value="DUF5305"/>
    <property type="match status" value="1"/>
</dbReference>
<feature type="compositionally biased region" description="Polar residues" evidence="1">
    <location>
        <begin position="385"/>
        <end position="394"/>
    </location>
</feature>
<keyword evidence="4" id="KW-1185">Reference proteome</keyword>
<name>A0ABD5PG71_9EURY</name>
<evidence type="ECO:0000313" key="4">
    <source>
        <dbReference type="Proteomes" id="UP001595921"/>
    </source>
</evidence>
<reference evidence="3 4" key="1">
    <citation type="journal article" date="2019" name="Int. J. Syst. Evol. Microbiol.">
        <title>The Global Catalogue of Microorganisms (GCM) 10K type strain sequencing project: providing services to taxonomists for standard genome sequencing and annotation.</title>
        <authorList>
            <consortium name="The Broad Institute Genomics Platform"/>
            <consortium name="The Broad Institute Genome Sequencing Center for Infectious Disease"/>
            <person name="Wu L."/>
            <person name="Ma J."/>
        </authorList>
    </citation>
    <scope>NUCLEOTIDE SEQUENCE [LARGE SCALE GENOMIC DNA]</scope>
    <source>
        <strain evidence="3 4">CGMCC 1.12553</strain>
    </source>
</reference>
<feature type="region of interest" description="Disordered" evidence="1">
    <location>
        <begin position="363"/>
        <end position="394"/>
    </location>
</feature>